<comment type="similarity">
    <text evidence="1 3">Belongs to the short-chain dehydrogenases/reductases (SDR) family.</text>
</comment>
<dbReference type="PANTHER" id="PTHR43976">
    <property type="entry name" value="SHORT CHAIN DEHYDROGENASE"/>
    <property type="match status" value="1"/>
</dbReference>
<feature type="domain" description="Ketoreductase" evidence="4">
    <location>
        <begin position="3"/>
        <end position="192"/>
    </location>
</feature>
<dbReference type="InterPro" id="IPR057326">
    <property type="entry name" value="KR_dom"/>
</dbReference>
<dbReference type="SUPFAM" id="SSF51735">
    <property type="entry name" value="NAD(P)-binding Rossmann-fold domains"/>
    <property type="match status" value="1"/>
</dbReference>
<dbReference type="PRINTS" id="PR00081">
    <property type="entry name" value="GDHRDH"/>
</dbReference>
<evidence type="ECO:0000256" key="3">
    <source>
        <dbReference type="RuleBase" id="RU000363"/>
    </source>
</evidence>
<dbReference type="CDD" id="cd05374">
    <property type="entry name" value="17beta-HSD-like_SDR_c"/>
    <property type="match status" value="1"/>
</dbReference>
<dbReference type="GO" id="GO:0004316">
    <property type="term" value="F:3-oxoacyl-[acyl-carrier-protein] reductase (NADPH) activity"/>
    <property type="evidence" value="ECO:0007669"/>
    <property type="project" value="UniProtKB-EC"/>
</dbReference>
<name>A0A3S4EEP1_SEROD</name>
<accession>A0A3S4EEP1</accession>
<dbReference type="KEGG" id="sof:NCTC11214_03757"/>
<evidence type="ECO:0000313" key="5">
    <source>
        <dbReference type="EMBL" id="VDZ61461.1"/>
    </source>
</evidence>
<evidence type="ECO:0000259" key="4">
    <source>
        <dbReference type="SMART" id="SM00822"/>
    </source>
</evidence>
<dbReference type="AlphaFoldDB" id="A0A3S4EEP1"/>
<dbReference type="NCBIfam" id="NF004824">
    <property type="entry name" value="PRK06180.1"/>
    <property type="match status" value="1"/>
</dbReference>
<organism evidence="5 6">
    <name type="scientific">Serratia odorifera</name>
    <dbReference type="NCBI Taxonomy" id="618"/>
    <lineage>
        <taxon>Bacteria</taxon>
        <taxon>Pseudomonadati</taxon>
        <taxon>Pseudomonadota</taxon>
        <taxon>Gammaproteobacteria</taxon>
        <taxon>Enterobacterales</taxon>
        <taxon>Yersiniaceae</taxon>
        <taxon>Serratia</taxon>
    </lineage>
</organism>
<dbReference type="PRINTS" id="PR00080">
    <property type="entry name" value="SDRFAMILY"/>
</dbReference>
<dbReference type="InterPro" id="IPR002347">
    <property type="entry name" value="SDR_fam"/>
</dbReference>
<dbReference type="SMART" id="SM00822">
    <property type="entry name" value="PKS_KR"/>
    <property type="match status" value="1"/>
</dbReference>
<dbReference type="RefSeq" id="WP_004961306.1">
    <property type="nucleotide sequence ID" value="NZ_JAEKCK010000002.1"/>
</dbReference>
<dbReference type="EMBL" id="LR134117">
    <property type="protein sequence ID" value="VDZ61461.1"/>
    <property type="molecule type" value="Genomic_DNA"/>
</dbReference>
<dbReference type="Pfam" id="PF00106">
    <property type="entry name" value="adh_short"/>
    <property type="match status" value="1"/>
</dbReference>
<gene>
    <name evidence="5" type="primary">fabG_10</name>
    <name evidence="5" type="ORF">NCTC11214_03757</name>
</gene>
<evidence type="ECO:0000256" key="1">
    <source>
        <dbReference type="ARBA" id="ARBA00006484"/>
    </source>
</evidence>
<keyword evidence="2 5" id="KW-0560">Oxidoreductase</keyword>
<dbReference type="EC" id="1.1.1.100" evidence="5"/>
<dbReference type="PROSITE" id="PS00061">
    <property type="entry name" value="ADH_SHORT"/>
    <property type="match status" value="1"/>
</dbReference>
<protein>
    <submittedName>
        <fullName evidence="5">3-oxoacyl-[acyl-carrier-protein] reductase FabG</fullName>
        <ecNumber evidence="5">1.1.1.100</ecNumber>
    </submittedName>
</protein>
<proteinExistence type="inferred from homology"/>
<dbReference type="Proteomes" id="UP000281391">
    <property type="component" value="Chromosome"/>
</dbReference>
<reference evidence="5 6" key="1">
    <citation type="submission" date="2018-12" db="EMBL/GenBank/DDBJ databases">
        <authorList>
            <consortium name="Pathogen Informatics"/>
        </authorList>
    </citation>
    <scope>NUCLEOTIDE SEQUENCE [LARGE SCALE GENOMIC DNA]</scope>
    <source>
        <strain evidence="5 6">NCTC11214</strain>
    </source>
</reference>
<dbReference type="PANTHER" id="PTHR43976:SF16">
    <property type="entry name" value="SHORT-CHAIN DEHYDROGENASE_REDUCTASE FAMILY PROTEIN"/>
    <property type="match status" value="1"/>
</dbReference>
<dbReference type="InterPro" id="IPR051911">
    <property type="entry name" value="SDR_oxidoreductase"/>
</dbReference>
<evidence type="ECO:0000313" key="6">
    <source>
        <dbReference type="Proteomes" id="UP000281391"/>
    </source>
</evidence>
<dbReference type="InterPro" id="IPR036291">
    <property type="entry name" value="NAD(P)-bd_dom_sf"/>
</dbReference>
<dbReference type="InterPro" id="IPR020904">
    <property type="entry name" value="Sc_DH/Rdtase_CS"/>
</dbReference>
<sequence>MSKTWFITGASRGIGAEIVKAALTAGDNVVAAMRNPSPSPPDGEQLLTVRLDVSQPEQITQALAAASARFGRIDILVNNAGYGELGLFEEIPPQMAEQQFATNVFGLFNVTRAVLPLMRAQRGGMIFNLSSIGGMVGGAGASLYCSSKFAVEGFSESLAAEVAQFNIAVTLIEPGYFRTDFLDDRSVRFAAASIDDYRALSQQFTDGMQQRSHRQAGDPKKLADAILQLAASERPPIRFLAGSDAVEVAENKIATLSQELAAYRQLSISTDGEF</sequence>
<dbReference type="Gene3D" id="3.40.50.720">
    <property type="entry name" value="NAD(P)-binding Rossmann-like Domain"/>
    <property type="match status" value="1"/>
</dbReference>
<evidence type="ECO:0000256" key="2">
    <source>
        <dbReference type="ARBA" id="ARBA00023002"/>
    </source>
</evidence>